<protein>
    <submittedName>
        <fullName evidence="1">Uncharacterized protein</fullName>
    </submittedName>
</protein>
<dbReference type="Proteomes" id="UP000515369">
    <property type="component" value="Chromosome"/>
</dbReference>
<dbReference type="EMBL" id="CP059732">
    <property type="protein sequence ID" value="QMW01709.1"/>
    <property type="molecule type" value="Genomic_DNA"/>
</dbReference>
<dbReference type="InterPro" id="IPR027417">
    <property type="entry name" value="P-loop_NTPase"/>
</dbReference>
<organism evidence="1 2">
    <name type="scientific">Spirosoma foliorum</name>
    <dbReference type="NCBI Taxonomy" id="2710596"/>
    <lineage>
        <taxon>Bacteria</taxon>
        <taxon>Pseudomonadati</taxon>
        <taxon>Bacteroidota</taxon>
        <taxon>Cytophagia</taxon>
        <taxon>Cytophagales</taxon>
        <taxon>Cytophagaceae</taxon>
        <taxon>Spirosoma</taxon>
    </lineage>
</organism>
<reference evidence="1 2" key="1">
    <citation type="submission" date="2020-07" db="EMBL/GenBank/DDBJ databases">
        <title>Spirosoma foliorum sp. nov., isolated from the leaves on the Nejang mountain Korea, Republic of.</title>
        <authorList>
            <person name="Ho H."/>
            <person name="Lee Y.-J."/>
            <person name="Nurcahyanto D.-A."/>
            <person name="Kim S.-G."/>
        </authorList>
    </citation>
    <scope>NUCLEOTIDE SEQUENCE [LARGE SCALE GENOMIC DNA]</scope>
    <source>
        <strain evidence="1 2">PL0136</strain>
    </source>
</reference>
<proteinExistence type="predicted"/>
<name>A0A7G5GS67_9BACT</name>
<evidence type="ECO:0000313" key="2">
    <source>
        <dbReference type="Proteomes" id="UP000515369"/>
    </source>
</evidence>
<keyword evidence="2" id="KW-1185">Reference proteome</keyword>
<dbReference type="SUPFAM" id="SSF52540">
    <property type="entry name" value="P-loop containing nucleoside triphosphate hydrolases"/>
    <property type="match status" value="1"/>
</dbReference>
<dbReference type="RefSeq" id="WP_182458988.1">
    <property type="nucleotide sequence ID" value="NZ_CP059732.1"/>
</dbReference>
<gene>
    <name evidence="1" type="ORF">H3H32_27730</name>
</gene>
<accession>A0A7G5GS67</accession>
<sequence>MENLFEISGDDIAKLSDSNLRDLIGLLCEADCKAHELSPRGVTWGGHQDAKDGGLDVVVELENIISGGFIPRLKNGFQVKKPDMSASAIVEEMKPNGILRDSIKSLIQAGGSYIIVCSTGSTSYKALQDRRHAMQKAVIGAINHEKIHLDFYDRGRVATWVRTHPSMVLWVRNKVGRNLKGWQPYENWTQPGEVIGEYLFDEGIRLFDDTKKIKEKEVDIEAGLNKIRAILATQGSCVRLAGLSGVGKTRFVQALFDERIGEAPLNSSQVFYTDMSNGPDPDPRTFVEQLITQRTKAIVVCDNCPPELHRKLTEVCSGSGSTLSLITVEYDVRDDSAEETHIFRLKPSSDELIYKLIRKRFGHISEVAAKSIASFSGGNARIAIALANTVRQGETLSGFKNEELFDRLFRQRNETNADLKKAAEVMSLVYSFEGTETHAISELSILASLINKPVHALYGDVAELRNRDLIQSRSVWRALLPQAIANRLAKNALKTIPLNSIVSTFLENGSERLIKSFTRRLNYLHDSDEAVQIVNGWLEEDGWLDNLENLNDFGINVLENIAPVSPKNTLEAIERAVKNVESNNGSIAHHSRIVQLLRKVAYDSELFIKSVRVLYLLTLSGRDDERKNAKAALKSLFFLYLSGTHAPIEIRYSFINELITSTDSNKQELGLLLLETSLEAWHFNSMYSFDFGARPRDYGYTPQTVQELSNWHGYLIKKCVDIILLDSNLSDKLKKILANKFRGLWTRSNVQQELQDAAVKIKNTGSWIEGWLEVRTAIYFDKEDNDDDGLRKLRNLSRLLEPVNLVEQIRAYALSSRGMYIDEDERKDIPSANWEKVDEISFNLAQLLAQDEISLDILIPELMYKESNRLWIIGRGLAKGSNDRNALWKKLRDQLEKTDESKRNATLLQGYLVGTYQNDIELSNIILDEILTDPILGCWFPDFQTNVIIDANGIERLHKALDFNIAPLIAYRNLWLRQIDQTLIDQASASLIMKILSKEGGDDIALDLFSSFLRSSDDKECPETLLEVGRAILVGYQYSEHVDRRLMDYNLSTVAKNCLLGESASESAVTICRNIVDAFASRDFYADECDDFLEVIAELQPKAFLDVIIGTDLLEDYQLRRLISDSFSRKRNPLTKLTDSLIISWCDIDPSKRYEKIATLIDVFFHSQDTSRLEWYPLIGTILKKAPSTESVIAALNDAIWPRSWSNSLADILQYRLILLEDFFLHKNIQISAWARETHSKMEAAIIEDREQAREKNRREDERFE</sequence>
<dbReference type="AlphaFoldDB" id="A0A7G5GS67"/>
<dbReference type="KEGG" id="sfol:H3H32_27730"/>
<evidence type="ECO:0000313" key="1">
    <source>
        <dbReference type="EMBL" id="QMW01709.1"/>
    </source>
</evidence>